<dbReference type="PANTHER" id="PTHR12818">
    <property type="entry name" value="TRNA (ADENINE(37)-N6)-METHYLTRANSFERASE"/>
    <property type="match status" value="1"/>
</dbReference>
<dbReference type="EMBL" id="JAKCXM010000773">
    <property type="protein sequence ID" value="KAJ0391955.1"/>
    <property type="molecule type" value="Genomic_DNA"/>
</dbReference>
<gene>
    <name evidence="4" type="ORF">P43SY_008738</name>
</gene>
<dbReference type="Pfam" id="PF01980">
    <property type="entry name" value="TrmO_N"/>
    <property type="match status" value="1"/>
</dbReference>
<feature type="domain" description="TsaA-like" evidence="3">
    <location>
        <begin position="1"/>
        <end position="30"/>
    </location>
</feature>
<evidence type="ECO:0000313" key="4">
    <source>
        <dbReference type="EMBL" id="KAJ0391955.1"/>
    </source>
</evidence>
<evidence type="ECO:0000256" key="2">
    <source>
        <dbReference type="ARBA" id="ARBA00033753"/>
    </source>
</evidence>
<dbReference type="InterPro" id="IPR036414">
    <property type="entry name" value="YaeB_N_sf"/>
</dbReference>
<dbReference type="Gene3D" id="2.40.30.70">
    <property type="entry name" value="YaeB-like"/>
    <property type="match status" value="1"/>
</dbReference>
<name>A0AAD5Q5E4_PYTIN</name>
<keyword evidence="1" id="KW-0949">S-adenosyl-L-methionine</keyword>
<accession>A0AAD5Q5E4</accession>
<sequence>MPEHTGLDLIDETPVIDIKPYVPAYDSVPDAQVASWVSSDLSPTVDTVRWVDSALQEEVRRIALASSRLYQQDPDSLVSAIEQVLQVDVRSRDLTRRRDSASLNHLILDVVRVGYVITSHQASVSIDIIAVGLFN</sequence>
<protein>
    <recommendedName>
        <fullName evidence="3">TsaA-like domain-containing protein</fullName>
    </recommendedName>
</protein>
<evidence type="ECO:0000313" key="5">
    <source>
        <dbReference type="Proteomes" id="UP001209570"/>
    </source>
</evidence>
<dbReference type="PROSITE" id="PS51668">
    <property type="entry name" value="TSAA_2"/>
    <property type="match status" value="1"/>
</dbReference>
<comment type="caution">
    <text evidence="4">The sequence shown here is derived from an EMBL/GenBank/DDBJ whole genome shotgun (WGS) entry which is preliminary data.</text>
</comment>
<reference evidence="4" key="1">
    <citation type="submission" date="2021-12" db="EMBL/GenBank/DDBJ databases">
        <title>Prjna785345.</title>
        <authorList>
            <person name="Rujirawat T."/>
            <person name="Krajaejun T."/>
        </authorList>
    </citation>
    <scope>NUCLEOTIDE SEQUENCE</scope>
    <source>
        <strain evidence="4">Pi057C3</strain>
    </source>
</reference>
<dbReference type="InterPro" id="IPR040372">
    <property type="entry name" value="YaeB-like"/>
</dbReference>
<evidence type="ECO:0000256" key="1">
    <source>
        <dbReference type="ARBA" id="ARBA00022691"/>
    </source>
</evidence>
<keyword evidence="5" id="KW-1185">Reference proteome</keyword>
<organism evidence="4 5">
    <name type="scientific">Pythium insidiosum</name>
    <name type="common">Pythiosis disease agent</name>
    <dbReference type="NCBI Taxonomy" id="114742"/>
    <lineage>
        <taxon>Eukaryota</taxon>
        <taxon>Sar</taxon>
        <taxon>Stramenopiles</taxon>
        <taxon>Oomycota</taxon>
        <taxon>Peronosporomycetes</taxon>
        <taxon>Pythiales</taxon>
        <taxon>Pythiaceae</taxon>
        <taxon>Pythium</taxon>
    </lineage>
</organism>
<dbReference type="AlphaFoldDB" id="A0AAD5Q5E4"/>
<evidence type="ECO:0000259" key="3">
    <source>
        <dbReference type="PROSITE" id="PS51668"/>
    </source>
</evidence>
<proteinExistence type="inferred from homology"/>
<dbReference type="Proteomes" id="UP001209570">
    <property type="component" value="Unassembled WGS sequence"/>
</dbReference>
<dbReference type="InterPro" id="IPR023370">
    <property type="entry name" value="TrmO-like_N"/>
</dbReference>
<dbReference type="PANTHER" id="PTHR12818:SF0">
    <property type="entry name" value="TRNA (ADENINE(37)-N6)-METHYLTRANSFERASE"/>
    <property type="match status" value="1"/>
</dbReference>
<dbReference type="SUPFAM" id="SSF118196">
    <property type="entry name" value="YaeB-like"/>
    <property type="match status" value="1"/>
</dbReference>
<dbReference type="InterPro" id="IPR036413">
    <property type="entry name" value="YaeB-like_sf"/>
</dbReference>
<comment type="similarity">
    <text evidence="2">Belongs to the tRNA methyltransferase O family.</text>
</comment>